<dbReference type="AlphaFoldDB" id="A0A4U5WF34"/>
<dbReference type="EMBL" id="SZNQ01000001">
    <property type="protein sequence ID" value="TKT00484.1"/>
    <property type="molecule type" value="Genomic_DNA"/>
</dbReference>
<keyword evidence="1" id="KW-0472">Membrane</keyword>
<evidence type="ECO:0000256" key="1">
    <source>
        <dbReference type="SAM" id="Phobius"/>
    </source>
</evidence>
<dbReference type="Proteomes" id="UP000305929">
    <property type="component" value="Unassembled WGS sequence"/>
</dbReference>
<sequence>MSRAGRWGTLVGEAVSPTRCPPQGASPMPRLALYALVVCVLAVAAAVVSFVQGNWLGIVWVLLAGLSSNMTWYYLKRDKARKSVAG</sequence>
<accession>A0A4U5WF34</accession>
<name>A0A4U5WF34_STRLS</name>
<keyword evidence="3" id="KW-1185">Reference proteome</keyword>
<feature type="transmembrane region" description="Helical" evidence="1">
    <location>
        <begin position="57"/>
        <end position="75"/>
    </location>
</feature>
<reference evidence="2 3" key="1">
    <citation type="submission" date="2019-04" db="EMBL/GenBank/DDBJ databases">
        <title>Streptomyces lasaliensis sp. nov., an Actinomycete isolated from soil which produces the polyether antibiotic lasalocid.</title>
        <authorList>
            <person name="Erwin G."/>
            <person name="Haber C."/>
        </authorList>
    </citation>
    <scope>NUCLEOTIDE SEQUENCE [LARGE SCALE GENOMIC DNA]</scope>
    <source>
        <strain evidence="2 3">X-537</strain>
    </source>
</reference>
<evidence type="ECO:0000313" key="3">
    <source>
        <dbReference type="Proteomes" id="UP000305929"/>
    </source>
</evidence>
<gene>
    <name evidence="2" type="ORF">E4U91_10315</name>
</gene>
<evidence type="ECO:0000313" key="2">
    <source>
        <dbReference type="EMBL" id="TKT00484.1"/>
    </source>
</evidence>
<feature type="transmembrane region" description="Helical" evidence="1">
    <location>
        <begin position="31"/>
        <end position="51"/>
    </location>
</feature>
<protein>
    <submittedName>
        <fullName evidence="2">Uncharacterized protein</fullName>
    </submittedName>
</protein>
<comment type="caution">
    <text evidence="2">The sequence shown here is derived from an EMBL/GenBank/DDBJ whole genome shotgun (WGS) entry which is preliminary data.</text>
</comment>
<proteinExistence type="predicted"/>
<organism evidence="2 3">
    <name type="scientific">Streptomyces lasalocidi</name>
    <name type="common">Streptomyces lasaliensis</name>
    <dbReference type="NCBI Taxonomy" id="324833"/>
    <lineage>
        <taxon>Bacteria</taxon>
        <taxon>Bacillati</taxon>
        <taxon>Actinomycetota</taxon>
        <taxon>Actinomycetes</taxon>
        <taxon>Kitasatosporales</taxon>
        <taxon>Streptomycetaceae</taxon>
        <taxon>Streptomyces</taxon>
    </lineage>
</organism>
<keyword evidence="1" id="KW-0812">Transmembrane</keyword>
<dbReference type="OrthoDB" id="4335097at2"/>
<keyword evidence="1" id="KW-1133">Transmembrane helix</keyword>